<accession>A0AAV5EJC6</accession>
<gene>
    <name evidence="3" type="primary">gb10464</name>
    <name evidence="3" type="ORF">PR202_gb10464</name>
</gene>
<comment type="caution">
    <text evidence="3">The sequence shown here is derived from an EMBL/GenBank/DDBJ whole genome shotgun (WGS) entry which is preliminary data.</text>
</comment>
<name>A0AAV5EJC6_ELECO</name>
<evidence type="ECO:0000259" key="2">
    <source>
        <dbReference type="Pfam" id="PF14309"/>
    </source>
</evidence>
<dbReference type="AlphaFoldDB" id="A0AAV5EJC6"/>
<dbReference type="InterPro" id="IPR025486">
    <property type="entry name" value="DUF4378"/>
</dbReference>
<keyword evidence="4" id="KW-1185">Reference proteome</keyword>
<feature type="compositionally biased region" description="Gly residues" evidence="1">
    <location>
        <begin position="1"/>
        <end position="11"/>
    </location>
</feature>
<evidence type="ECO:0000256" key="1">
    <source>
        <dbReference type="SAM" id="MobiDB-lite"/>
    </source>
</evidence>
<dbReference type="EMBL" id="BQKI01000076">
    <property type="protein sequence ID" value="GJN22862.1"/>
    <property type="molecule type" value="Genomic_DNA"/>
</dbReference>
<dbReference type="Proteomes" id="UP001054889">
    <property type="component" value="Unassembled WGS sequence"/>
</dbReference>
<dbReference type="PANTHER" id="PTHR46836:SF5">
    <property type="entry name" value="OS03G0819700 PROTEIN"/>
    <property type="match status" value="1"/>
</dbReference>
<organism evidence="3 4">
    <name type="scientific">Eleusine coracana subsp. coracana</name>
    <dbReference type="NCBI Taxonomy" id="191504"/>
    <lineage>
        <taxon>Eukaryota</taxon>
        <taxon>Viridiplantae</taxon>
        <taxon>Streptophyta</taxon>
        <taxon>Embryophyta</taxon>
        <taxon>Tracheophyta</taxon>
        <taxon>Spermatophyta</taxon>
        <taxon>Magnoliopsida</taxon>
        <taxon>Liliopsida</taxon>
        <taxon>Poales</taxon>
        <taxon>Poaceae</taxon>
        <taxon>PACMAD clade</taxon>
        <taxon>Chloridoideae</taxon>
        <taxon>Cynodonteae</taxon>
        <taxon>Eleusininae</taxon>
        <taxon>Eleusine</taxon>
    </lineage>
</organism>
<evidence type="ECO:0000313" key="3">
    <source>
        <dbReference type="EMBL" id="GJN22862.1"/>
    </source>
</evidence>
<evidence type="ECO:0000313" key="4">
    <source>
        <dbReference type="Proteomes" id="UP001054889"/>
    </source>
</evidence>
<feature type="domain" description="DUF4378" evidence="2">
    <location>
        <begin position="245"/>
        <end position="396"/>
    </location>
</feature>
<feature type="region of interest" description="Disordered" evidence="1">
    <location>
        <begin position="1"/>
        <end position="60"/>
    </location>
</feature>
<sequence>MGGPSGSGGRRGAAEVGAAVVPDRRRRRGREADGGGDPVDGERRQRGPATNGRSEPAAASETEFDGLLTWTSNAVFVEYHLISGVALDPHHKMIASTSGDSIDDFQVSSSSVTSDNSNLSSLGVIAKDQWKMTFKKVYCPLAARLESTAVIYRKEIGQASPVSVLEPLSEDCSDSENMKREPADPYDLQLRLELVKFPPLETAALASSIGGSSDILSSEMKLSNDEPIELVEDILEEFEDEEERDFSYLLDILIASGIHGTTEDQLYKVCQSLDCPAGYDVFEKLEKKYTKVVQWSISDRKLLFDMVNTILSQILAPCLNMQPWVNTARNLAPLWGSEGLLEKVLQVLTQKREELELCKPKPERKALDKMWPDLADCIDRVGRDIEKMIKDDLLEELLLELLSS</sequence>
<proteinExistence type="predicted"/>
<dbReference type="Pfam" id="PF14309">
    <property type="entry name" value="DUF4378"/>
    <property type="match status" value="1"/>
</dbReference>
<protein>
    <recommendedName>
        <fullName evidence="2">DUF4378 domain-containing protein</fullName>
    </recommendedName>
</protein>
<reference evidence="3" key="1">
    <citation type="journal article" date="2018" name="DNA Res.">
        <title>Multiple hybrid de novo genome assembly of finger millet, an orphan allotetraploid crop.</title>
        <authorList>
            <person name="Hatakeyama M."/>
            <person name="Aluri S."/>
            <person name="Balachadran M.T."/>
            <person name="Sivarajan S.R."/>
            <person name="Patrignani A."/>
            <person name="Gruter S."/>
            <person name="Poveda L."/>
            <person name="Shimizu-Inatsugi R."/>
            <person name="Baeten J."/>
            <person name="Francoijs K.J."/>
            <person name="Nataraja K.N."/>
            <person name="Reddy Y.A.N."/>
            <person name="Phadnis S."/>
            <person name="Ravikumar R.L."/>
            <person name="Schlapbach R."/>
            <person name="Sreeman S.M."/>
            <person name="Shimizu K.K."/>
        </authorList>
    </citation>
    <scope>NUCLEOTIDE SEQUENCE</scope>
</reference>
<reference evidence="3" key="2">
    <citation type="submission" date="2021-12" db="EMBL/GenBank/DDBJ databases">
        <title>Resequencing data analysis of finger millet.</title>
        <authorList>
            <person name="Hatakeyama M."/>
            <person name="Aluri S."/>
            <person name="Balachadran M.T."/>
            <person name="Sivarajan S.R."/>
            <person name="Poveda L."/>
            <person name="Shimizu-Inatsugi R."/>
            <person name="Schlapbach R."/>
            <person name="Sreeman S.M."/>
            <person name="Shimizu K.K."/>
        </authorList>
    </citation>
    <scope>NUCLEOTIDE SEQUENCE</scope>
</reference>
<dbReference type="PANTHER" id="PTHR46836">
    <property type="entry name" value="AFADIN"/>
    <property type="match status" value="1"/>
</dbReference>